<comment type="function">
    <text evidence="4 5">Catalyzes the reduction of 1-pyrroline-5-carboxylate (PCA) to L-proline.</text>
</comment>
<dbReference type="PANTHER" id="PTHR11645:SF0">
    <property type="entry name" value="PYRROLINE-5-CARBOXYLATE REDUCTASE 3"/>
    <property type="match status" value="1"/>
</dbReference>
<dbReference type="InterPro" id="IPR053790">
    <property type="entry name" value="P5CR-like_CS"/>
</dbReference>
<dbReference type="EC" id="1.5.1.2" evidence="5 6"/>
<dbReference type="Pfam" id="PF03807">
    <property type="entry name" value="F420_oxidored"/>
    <property type="match status" value="1"/>
</dbReference>
<comment type="pathway">
    <text evidence="5 8">Amino-acid biosynthesis; L-proline biosynthesis; L-proline from L-glutamate 5-semialdehyde: step 1/1.</text>
</comment>
<dbReference type="Pfam" id="PF14748">
    <property type="entry name" value="P5CR_dimer"/>
    <property type="match status" value="1"/>
</dbReference>
<comment type="subcellular location">
    <subcellularLocation>
        <location evidence="5">Cytoplasm</location>
    </subcellularLocation>
</comment>
<evidence type="ECO:0000256" key="5">
    <source>
        <dbReference type="HAMAP-Rule" id="MF_01925"/>
    </source>
</evidence>
<dbReference type="EMBL" id="CP137080">
    <property type="protein sequence ID" value="WOQ70050.1"/>
    <property type="molecule type" value="Genomic_DNA"/>
</dbReference>
<dbReference type="GO" id="GO:0055129">
    <property type="term" value="P:L-proline biosynthetic process"/>
    <property type="evidence" value="ECO:0007669"/>
    <property type="project" value="UniProtKB-UniRule"/>
</dbReference>
<name>A0AAU0MIR6_9MICO</name>
<dbReference type="PROSITE" id="PS00521">
    <property type="entry name" value="P5CR"/>
    <property type="match status" value="1"/>
</dbReference>
<dbReference type="GO" id="GO:0004735">
    <property type="term" value="F:pyrroline-5-carboxylate reductase activity"/>
    <property type="evidence" value="ECO:0007669"/>
    <property type="project" value="UniProtKB-UniRule"/>
</dbReference>
<feature type="domain" description="Pyrroline-5-carboxylate reductase dimerisation" evidence="10">
    <location>
        <begin position="172"/>
        <end position="276"/>
    </location>
</feature>
<dbReference type="Gene3D" id="3.40.50.720">
    <property type="entry name" value="NAD(P)-binding Rossmann-like Domain"/>
    <property type="match status" value="1"/>
</dbReference>
<dbReference type="InterPro" id="IPR008927">
    <property type="entry name" value="6-PGluconate_DH-like_C_sf"/>
</dbReference>
<dbReference type="Gene3D" id="1.10.3730.10">
    <property type="entry name" value="ProC C-terminal domain-like"/>
    <property type="match status" value="1"/>
</dbReference>
<keyword evidence="5 8" id="KW-0028">Amino-acid biosynthesis</keyword>
<protein>
    <recommendedName>
        <fullName evidence="5 6">Pyrroline-5-carboxylate reductase</fullName>
        <shortName evidence="5">P5C reductase</shortName>
        <shortName evidence="5">P5CR</shortName>
        <ecNumber evidence="5 6">1.5.1.2</ecNumber>
    </recommendedName>
    <alternativeName>
        <fullName evidence="5">PCA reductase</fullName>
    </alternativeName>
</protein>
<comment type="catalytic activity">
    <reaction evidence="5">
        <text>L-proline + NAD(+) = (S)-1-pyrroline-5-carboxylate + NADH + 2 H(+)</text>
        <dbReference type="Rhea" id="RHEA:14105"/>
        <dbReference type="ChEBI" id="CHEBI:15378"/>
        <dbReference type="ChEBI" id="CHEBI:17388"/>
        <dbReference type="ChEBI" id="CHEBI:57540"/>
        <dbReference type="ChEBI" id="CHEBI:57945"/>
        <dbReference type="ChEBI" id="CHEBI:60039"/>
        <dbReference type="EC" id="1.5.1.2"/>
    </reaction>
</comment>
<evidence type="ECO:0000313" key="11">
    <source>
        <dbReference type="EMBL" id="WOQ70050.1"/>
    </source>
</evidence>
<keyword evidence="5 8" id="KW-0641">Proline biosynthesis</keyword>
<keyword evidence="2 5" id="KW-0521">NADP</keyword>
<keyword evidence="3 5" id="KW-0560">Oxidoreductase</keyword>
<evidence type="ECO:0000256" key="4">
    <source>
        <dbReference type="ARBA" id="ARBA00058118"/>
    </source>
</evidence>
<feature type="binding site" evidence="7">
    <location>
        <begin position="14"/>
        <end position="19"/>
    </location>
    <ligand>
        <name>NADP(+)</name>
        <dbReference type="ChEBI" id="CHEBI:58349"/>
    </ligand>
</feature>
<feature type="binding site" evidence="7">
    <location>
        <position position="67"/>
    </location>
    <ligand>
        <name>NADPH</name>
        <dbReference type="ChEBI" id="CHEBI:57783"/>
    </ligand>
</feature>
<dbReference type="SUPFAM" id="SSF48179">
    <property type="entry name" value="6-phosphogluconate dehydrogenase C-terminal domain-like"/>
    <property type="match status" value="1"/>
</dbReference>
<dbReference type="KEGG" id="mliy:RYJ27_02145"/>
<accession>A0AAU0MIR6</accession>
<dbReference type="AlphaFoldDB" id="A0AAU0MIR6"/>
<evidence type="ECO:0000259" key="10">
    <source>
        <dbReference type="Pfam" id="PF14748"/>
    </source>
</evidence>
<gene>
    <name evidence="5 11" type="primary">proC</name>
    <name evidence="11" type="ORF">RYJ27_02145</name>
</gene>
<keyword evidence="12" id="KW-1185">Reference proteome</keyword>
<proteinExistence type="inferred from homology"/>
<organism evidence="11 12">
    <name type="scientific">Microbacterium limosum</name>
    <dbReference type="NCBI Taxonomy" id="3079935"/>
    <lineage>
        <taxon>Bacteria</taxon>
        <taxon>Bacillati</taxon>
        <taxon>Actinomycetota</taxon>
        <taxon>Actinomycetes</taxon>
        <taxon>Micrococcales</taxon>
        <taxon>Microbacteriaceae</taxon>
        <taxon>Microbacterium</taxon>
    </lineage>
</organism>
<evidence type="ECO:0000256" key="3">
    <source>
        <dbReference type="ARBA" id="ARBA00023002"/>
    </source>
</evidence>
<feature type="domain" description="Pyrroline-5-carboxylate reductase catalytic N-terminal" evidence="9">
    <location>
        <begin position="11"/>
        <end position="109"/>
    </location>
</feature>
<dbReference type="HAMAP" id="MF_01925">
    <property type="entry name" value="P5C_reductase"/>
    <property type="match status" value="1"/>
</dbReference>
<dbReference type="InterPro" id="IPR029036">
    <property type="entry name" value="P5CR_dimer"/>
</dbReference>
<evidence type="ECO:0000313" key="12">
    <source>
        <dbReference type="Proteomes" id="UP001329313"/>
    </source>
</evidence>
<dbReference type="InterPro" id="IPR000304">
    <property type="entry name" value="Pyrroline-COOH_reductase"/>
</dbReference>
<evidence type="ECO:0000259" key="9">
    <source>
        <dbReference type="Pfam" id="PF03807"/>
    </source>
</evidence>
<dbReference type="FunFam" id="1.10.3730.10:FF:000001">
    <property type="entry name" value="Pyrroline-5-carboxylate reductase"/>
    <property type="match status" value="1"/>
</dbReference>
<comment type="similarity">
    <text evidence="1 5 8">Belongs to the pyrroline-5-carboxylate reductase family.</text>
</comment>
<keyword evidence="5" id="KW-0963">Cytoplasm</keyword>
<evidence type="ECO:0000256" key="2">
    <source>
        <dbReference type="ARBA" id="ARBA00022857"/>
    </source>
</evidence>
<dbReference type="GO" id="GO:0005737">
    <property type="term" value="C:cytoplasm"/>
    <property type="evidence" value="ECO:0007669"/>
    <property type="project" value="UniProtKB-SubCell"/>
</dbReference>
<dbReference type="InterPro" id="IPR028939">
    <property type="entry name" value="P5C_Rdtase_cat_N"/>
</dbReference>
<evidence type="ECO:0000256" key="7">
    <source>
        <dbReference type="PIRSR" id="PIRSR000193-1"/>
    </source>
</evidence>
<reference evidence="11 12" key="1">
    <citation type="submission" date="2023-10" db="EMBL/GenBank/DDBJ databases">
        <title>Y20.</title>
        <authorList>
            <person name="Zhang G."/>
            <person name="Ding Y."/>
        </authorList>
    </citation>
    <scope>NUCLEOTIDE SEQUENCE [LARGE SCALE GENOMIC DNA]</scope>
    <source>
        <strain evidence="11 12">Y20</strain>
    </source>
</reference>
<dbReference type="InterPro" id="IPR036291">
    <property type="entry name" value="NAD(P)-bd_dom_sf"/>
</dbReference>
<dbReference type="NCBIfam" id="TIGR00112">
    <property type="entry name" value="proC"/>
    <property type="match status" value="1"/>
</dbReference>
<dbReference type="PANTHER" id="PTHR11645">
    <property type="entry name" value="PYRROLINE-5-CARBOXYLATE REDUCTASE"/>
    <property type="match status" value="1"/>
</dbReference>
<dbReference type="SUPFAM" id="SSF51735">
    <property type="entry name" value="NAD(P)-binding Rossmann-fold domains"/>
    <property type="match status" value="1"/>
</dbReference>
<evidence type="ECO:0000256" key="6">
    <source>
        <dbReference type="NCBIfam" id="TIGR00112"/>
    </source>
</evidence>
<evidence type="ECO:0000256" key="1">
    <source>
        <dbReference type="ARBA" id="ARBA00005525"/>
    </source>
</evidence>
<dbReference type="PIRSF" id="PIRSF000193">
    <property type="entry name" value="Pyrrol-5-carb_rd"/>
    <property type="match status" value="1"/>
</dbReference>
<comment type="catalytic activity">
    <reaction evidence="5 8">
        <text>L-proline + NADP(+) = (S)-1-pyrroline-5-carboxylate + NADPH + 2 H(+)</text>
        <dbReference type="Rhea" id="RHEA:14109"/>
        <dbReference type="ChEBI" id="CHEBI:15378"/>
        <dbReference type="ChEBI" id="CHEBI:17388"/>
        <dbReference type="ChEBI" id="CHEBI:57783"/>
        <dbReference type="ChEBI" id="CHEBI:58349"/>
        <dbReference type="ChEBI" id="CHEBI:60039"/>
        <dbReference type="EC" id="1.5.1.2"/>
    </reaction>
</comment>
<sequence length="280" mass="28323">MSVPDAIPPSVAILGAGSMGGAILQGVVAAGGAREVVVTNRTAAKARALAGMPGVTSLALEDDPTANVRAAASADIVLVGVKPAMVPDLLREIAPALRAGAVVVSLAAGVTLATFARELGPDRAVVRSMPNTPALVGKAVTGLAPGDRVSATQRAQVRALFDTCGSVIEVPESGIDALSTISGSGPAYVFLLVEALTSAAEEKGFVREDARRMAEQTFIGAAALLEASGEDPAELRRRVTSPKGTTERAVTVLQEADLPRLFGRATDAALARARELAAGG</sequence>
<dbReference type="Proteomes" id="UP001329313">
    <property type="component" value="Chromosome"/>
</dbReference>
<evidence type="ECO:0000256" key="8">
    <source>
        <dbReference type="RuleBase" id="RU003903"/>
    </source>
</evidence>
<dbReference type="RefSeq" id="WP_330171144.1">
    <property type="nucleotide sequence ID" value="NZ_CP137080.1"/>
</dbReference>